<dbReference type="InterPro" id="IPR049552">
    <property type="entry name" value="PKS_DH_N"/>
</dbReference>
<protein>
    <submittedName>
        <fullName evidence="10">Acyl transferase</fullName>
    </submittedName>
</protein>
<feature type="region of interest" description="Disordered" evidence="6">
    <location>
        <begin position="3367"/>
        <end position="3411"/>
    </location>
</feature>
<feature type="region of interest" description="N-terminal hotdog fold" evidence="5">
    <location>
        <begin position="936"/>
        <end position="1073"/>
    </location>
</feature>
<dbReference type="Gene3D" id="3.10.129.120">
    <property type="match status" value="1"/>
</dbReference>
<dbReference type="Pfam" id="PF08659">
    <property type="entry name" value="KR"/>
    <property type="match status" value="2"/>
</dbReference>
<dbReference type="SMART" id="SM00827">
    <property type="entry name" value="PKS_AT"/>
    <property type="match status" value="2"/>
</dbReference>
<organism evidence="10 11">
    <name type="scientific">Haliangium ochraceum (strain DSM 14365 / JCM 11303 / SMP-2)</name>
    <dbReference type="NCBI Taxonomy" id="502025"/>
    <lineage>
        <taxon>Bacteria</taxon>
        <taxon>Pseudomonadati</taxon>
        <taxon>Myxococcota</taxon>
        <taxon>Polyangia</taxon>
        <taxon>Haliangiales</taxon>
        <taxon>Kofleriaceae</taxon>
        <taxon>Haliangium</taxon>
    </lineage>
</organism>
<comment type="caution">
    <text evidence="5">Lacks conserved residue(s) required for the propagation of feature annotation.</text>
</comment>
<dbReference type="Gene3D" id="3.40.366.10">
    <property type="entry name" value="Malonyl-Coenzyme A Acyl Carrier Protein, domain 2"/>
    <property type="match status" value="2"/>
</dbReference>
<evidence type="ECO:0000256" key="3">
    <source>
        <dbReference type="ARBA" id="ARBA00022679"/>
    </source>
</evidence>
<dbReference type="InterPro" id="IPR013968">
    <property type="entry name" value="PKS_KR"/>
</dbReference>
<dbReference type="GO" id="GO:0006633">
    <property type="term" value="P:fatty acid biosynthetic process"/>
    <property type="evidence" value="ECO:0007669"/>
    <property type="project" value="InterPro"/>
</dbReference>
<dbReference type="SUPFAM" id="SSF47336">
    <property type="entry name" value="ACP-like"/>
    <property type="match status" value="2"/>
</dbReference>
<dbReference type="SMART" id="SM00825">
    <property type="entry name" value="PKS_KS"/>
    <property type="match status" value="2"/>
</dbReference>
<dbReference type="GO" id="GO:0004315">
    <property type="term" value="F:3-oxoacyl-[acyl-carrier-protein] synthase activity"/>
    <property type="evidence" value="ECO:0007669"/>
    <property type="project" value="InterPro"/>
</dbReference>
<reference evidence="10 11" key="1">
    <citation type="journal article" date="2010" name="Stand. Genomic Sci.">
        <title>Complete genome sequence of Haliangium ochraceum type strain (SMP-2).</title>
        <authorList>
            <consortium name="US DOE Joint Genome Institute (JGI-PGF)"/>
            <person name="Ivanova N."/>
            <person name="Daum C."/>
            <person name="Lang E."/>
            <person name="Abt B."/>
            <person name="Kopitz M."/>
            <person name="Saunders E."/>
            <person name="Lapidus A."/>
            <person name="Lucas S."/>
            <person name="Glavina Del Rio T."/>
            <person name="Nolan M."/>
            <person name="Tice H."/>
            <person name="Copeland A."/>
            <person name="Cheng J.F."/>
            <person name="Chen F."/>
            <person name="Bruce D."/>
            <person name="Goodwin L."/>
            <person name="Pitluck S."/>
            <person name="Mavromatis K."/>
            <person name="Pati A."/>
            <person name="Mikhailova N."/>
            <person name="Chen A."/>
            <person name="Palaniappan K."/>
            <person name="Land M."/>
            <person name="Hauser L."/>
            <person name="Chang Y.J."/>
            <person name="Jeffries C.D."/>
            <person name="Detter J.C."/>
            <person name="Brettin T."/>
            <person name="Rohde M."/>
            <person name="Goker M."/>
            <person name="Bristow J."/>
            <person name="Markowitz V."/>
            <person name="Eisen J.A."/>
            <person name="Hugenholtz P."/>
            <person name="Kyrpides N.C."/>
            <person name="Klenk H.P."/>
        </authorList>
    </citation>
    <scope>NUCLEOTIDE SEQUENCE [LARGE SCALE GENOMIC DNA]</scope>
    <source>
        <strain evidence="11">DSM 14365 / CIP 107738 / JCM 11303 / AJ 13395 / SMP-2</strain>
    </source>
</reference>
<dbReference type="Pfam" id="PF00550">
    <property type="entry name" value="PP-binding"/>
    <property type="match status" value="2"/>
</dbReference>
<keyword evidence="3 10" id="KW-0808">Transferase</keyword>
<feature type="domain" description="PKS/mFAS DH" evidence="9">
    <location>
        <begin position="936"/>
        <end position="1225"/>
    </location>
</feature>
<feature type="compositionally biased region" description="Low complexity" evidence="6">
    <location>
        <begin position="899"/>
        <end position="908"/>
    </location>
</feature>
<evidence type="ECO:0000313" key="11">
    <source>
        <dbReference type="Proteomes" id="UP000001880"/>
    </source>
</evidence>
<comment type="function">
    <text evidence="4">Involved in production of the polyketide antibiotic thailandamide.</text>
</comment>
<proteinExistence type="predicted"/>
<dbReference type="Pfam" id="PF22621">
    <property type="entry name" value="CurL-like_PKS_C"/>
    <property type="match status" value="1"/>
</dbReference>
<dbReference type="eggNOG" id="COG3321">
    <property type="taxonomic scope" value="Bacteria"/>
</dbReference>
<dbReference type="Gene3D" id="3.40.50.720">
    <property type="entry name" value="NAD(P)-binding Rossmann-like Domain"/>
    <property type="match status" value="2"/>
</dbReference>
<dbReference type="GO" id="GO:0031177">
    <property type="term" value="F:phosphopantetheine binding"/>
    <property type="evidence" value="ECO:0007669"/>
    <property type="project" value="InterPro"/>
</dbReference>
<dbReference type="InterPro" id="IPR006162">
    <property type="entry name" value="Ppantetheine_attach_site"/>
</dbReference>
<dbReference type="eggNOG" id="COG1028">
    <property type="taxonomic scope" value="Bacteria"/>
</dbReference>
<keyword evidence="1" id="KW-0596">Phosphopantetheine</keyword>
<dbReference type="PANTHER" id="PTHR43775">
    <property type="entry name" value="FATTY ACID SYNTHASE"/>
    <property type="match status" value="1"/>
</dbReference>
<dbReference type="SMART" id="SM00826">
    <property type="entry name" value="PKS_DH"/>
    <property type="match status" value="1"/>
</dbReference>
<dbReference type="InterPro" id="IPR020806">
    <property type="entry name" value="PKS_PP-bd"/>
</dbReference>
<feature type="domain" description="Ketosynthase family 3 (KS3)" evidence="8">
    <location>
        <begin position="36"/>
        <end position="458"/>
    </location>
</feature>
<dbReference type="Proteomes" id="UP000001880">
    <property type="component" value="Chromosome"/>
</dbReference>
<dbReference type="InterPro" id="IPR014043">
    <property type="entry name" value="Acyl_transferase_dom"/>
</dbReference>
<feature type="domain" description="Carrier" evidence="7">
    <location>
        <begin position="1753"/>
        <end position="1828"/>
    </location>
</feature>
<dbReference type="InterPro" id="IPR036291">
    <property type="entry name" value="NAD(P)-bd_dom_sf"/>
</dbReference>
<dbReference type="SMART" id="SM01294">
    <property type="entry name" value="PKS_PP_betabranch"/>
    <property type="match status" value="1"/>
</dbReference>
<evidence type="ECO:0000259" key="7">
    <source>
        <dbReference type="PROSITE" id="PS50075"/>
    </source>
</evidence>
<evidence type="ECO:0000256" key="1">
    <source>
        <dbReference type="ARBA" id="ARBA00022450"/>
    </source>
</evidence>
<evidence type="ECO:0000256" key="5">
    <source>
        <dbReference type="PROSITE-ProRule" id="PRU01363"/>
    </source>
</evidence>
<dbReference type="CDD" id="cd00833">
    <property type="entry name" value="PKS"/>
    <property type="match status" value="2"/>
</dbReference>
<dbReference type="PROSITE" id="PS50075">
    <property type="entry name" value="CARRIER"/>
    <property type="match status" value="2"/>
</dbReference>
<dbReference type="Pfam" id="PF16197">
    <property type="entry name" value="KAsynt_C_assoc"/>
    <property type="match status" value="1"/>
</dbReference>
<dbReference type="InterPro" id="IPR016039">
    <property type="entry name" value="Thiolase-like"/>
</dbReference>
<feature type="compositionally biased region" description="Low complexity" evidence="6">
    <location>
        <begin position="932"/>
        <end position="943"/>
    </location>
</feature>
<feature type="compositionally biased region" description="Low complexity" evidence="6">
    <location>
        <begin position="1842"/>
        <end position="1854"/>
    </location>
</feature>
<dbReference type="InterPro" id="IPR018201">
    <property type="entry name" value="Ketoacyl_synth_AS"/>
</dbReference>
<dbReference type="InterPro" id="IPR014031">
    <property type="entry name" value="Ketoacyl_synth_C"/>
</dbReference>
<dbReference type="GO" id="GO:0004312">
    <property type="term" value="F:fatty acid synthase activity"/>
    <property type="evidence" value="ECO:0007669"/>
    <property type="project" value="TreeGrafter"/>
</dbReference>
<evidence type="ECO:0000256" key="6">
    <source>
        <dbReference type="SAM" id="MobiDB-lite"/>
    </source>
</evidence>
<evidence type="ECO:0000259" key="8">
    <source>
        <dbReference type="PROSITE" id="PS52004"/>
    </source>
</evidence>
<dbReference type="SUPFAM" id="SSF52151">
    <property type="entry name" value="FabD/lysophospholipase-like"/>
    <property type="match status" value="2"/>
</dbReference>
<dbReference type="InterPro" id="IPR032821">
    <property type="entry name" value="PKS_assoc"/>
</dbReference>
<dbReference type="InterPro" id="IPR049551">
    <property type="entry name" value="PKS_DH_C"/>
</dbReference>
<dbReference type="Pfam" id="PF00698">
    <property type="entry name" value="Acyl_transf_1"/>
    <property type="match status" value="2"/>
</dbReference>
<dbReference type="SMART" id="SM00822">
    <property type="entry name" value="PKS_KR"/>
    <property type="match status" value="2"/>
</dbReference>
<feature type="region of interest" description="Disordered" evidence="6">
    <location>
        <begin position="891"/>
        <end position="911"/>
    </location>
</feature>
<dbReference type="CDD" id="cd08955">
    <property type="entry name" value="KR_2_FAS_SDR_x"/>
    <property type="match status" value="2"/>
</dbReference>
<accession>D0LQX3</accession>
<dbReference type="OrthoDB" id="5476655at2"/>
<dbReference type="EMBL" id="CP001804">
    <property type="protein sequence ID" value="ACY15481.1"/>
    <property type="molecule type" value="Genomic_DNA"/>
</dbReference>
<dbReference type="HOGENOM" id="CLU_000022_35_8_7"/>
<feature type="domain" description="Ketosynthase family 3 (KS3)" evidence="8">
    <location>
        <begin position="1877"/>
        <end position="2301"/>
    </location>
</feature>
<dbReference type="Gene3D" id="3.30.70.3290">
    <property type="match status" value="2"/>
</dbReference>
<dbReference type="RefSeq" id="WP_012828081.1">
    <property type="nucleotide sequence ID" value="NC_013440.1"/>
</dbReference>
<dbReference type="Gene3D" id="1.10.1200.10">
    <property type="entry name" value="ACP-like"/>
    <property type="match status" value="2"/>
</dbReference>
<dbReference type="PROSITE" id="PS52019">
    <property type="entry name" value="PKS_MFAS_DH"/>
    <property type="match status" value="1"/>
</dbReference>
<dbReference type="InterPro" id="IPR049900">
    <property type="entry name" value="PKS_mFAS_DH"/>
</dbReference>
<dbReference type="Pfam" id="PF02801">
    <property type="entry name" value="Ketoacyl-synt_C"/>
    <property type="match status" value="2"/>
</dbReference>
<dbReference type="InterPro" id="IPR001227">
    <property type="entry name" value="Ac_transferase_dom_sf"/>
</dbReference>
<dbReference type="PROSITE" id="PS00606">
    <property type="entry name" value="KS3_1"/>
    <property type="match status" value="1"/>
</dbReference>
<feature type="region of interest" description="C-terminal hotdog fold" evidence="5">
    <location>
        <begin position="1084"/>
        <end position="1225"/>
    </location>
</feature>
<dbReference type="InterPro" id="IPR050091">
    <property type="entry name" value="PKS_NRPS_Biosynth_Enz"/>
</dbReference>
<dbReference type="InterPro" id="IPR057326">
    <property type="entry name" value="KR_dom"/>
</dbReference>
<dbReference type="Gene3D" id="3.40.47.10">
    <property type="match status" value="2"/>
</dbReference>
<dbReference type="STRING" id="502025.Hoch_2969"/>
<evidence type="ECO:0000256" key="2">
    <source>
        <dbReference type="ARBA" id="ARBA00022553"/>
    </source>
</evidence>
<gene>
    <name evidence="10" type="ordered locus">Hoch_2969</name>
</gene>
<dbReference type="SUPFAM" id="SSF51735">
    <property type="entry name" value="NAD(P)-binding Rossmann-fold domains"/>
    <property type="match status" value="4"/>
</dbReference>
<dbReference type="Pfam" id="PF14765">
    <property type="entry name" value="PS-DH"/>
    <property type="match status" value="1"/>
</dbReference>
<dbReference type="Gene3D" id="3.10.129.10">
    <property type="entry name" value="Hotdog Thioesterase"/>
    <property type="match status" value="1"/>
</dbReference>
<dbReference type="InterPro" id="IPR016036">
    <property type="entry name" value="Malonyl_transacylase_ACP-bd"/>
</dbReference>
<dbReference type="InterPro" id="IPR016035">
    <property type="entry name" value="Acyl_Trfase/lysoPLipase"/>
</dbReference>
<keyword evidence="11" id="KW-1185">Reference proteome</keyword>
<dbReference type="FunFam" id="3.40.47.10:FF:000019">
    <property type="entry name" value="Polyketide synthase type I"/>
    <property type="match status" value="2"/>
</dbReference>
<dbReference type="InterPro" id="IPR014030">
    <property type="entry name" value="Ketoacyl_synth_N"/>
</dbReference>
<dbReference type="InterPro" id="IPR009081">
    <property type="entry name" value="PP-bd_ACP"/>
</dbReference>
<dbReference type="InterPro" id="IPR020841">
    <property type="entry name" value="PKS_Beta-ketoAc_synthase_dom"/>
</dbReference>
<dbReference type="FunFam" id="3.40.366.10:FF:000002">
    <property type="entry name" value="Probable polyketide synthase 2"/>
    <property type="match status" value="1"/>
</dbReference>
<dbReference type="SUPFAM" id="SSF53901">
    <property type="entry name" value="Thiolase-like"/>
    <property type="match status" value="2"/>
</dbReference>
<dbReference type="SUPFAM" id="SSF55048">
    <property type="entry name" value="Probable ACP-binding domain of malonyl-CoA ACP transacylase"/>
    <property type="match status" value="2"/>
</dbReference>
<keyword evidence="2" id="KW-0597">Phosphoprotein</keyword>
<evidence type="ECO:0000313" key="10">
    <source>
        <dbReference type="EMBL" id="ACY15481.1"/>
    </source>
</evidence>
<dbReference type="PANTHER" id="PTHR43775:SF51">
    <property type="entry name" value="INACTIVE PHENOLPHTHIOCEROL SYNTHESIS POLYKETIDE SYNTHASE TYPE I PKS1-RELATED"/>
    <property type="match status" value="1"/>
</dbReference>
<evidence type="ECO:0000259" key="9">
    <source>
        <dbReference type="PROSITE" id="PS52019"/>
    </source>
</evidence>
<feature type="region of interest" description="Disordered" evidence="6">
    <location>
        <begin position="1831"/>
        <end position="1864"/>
    </location>
</feature>
<feature type="domain" description="Carrier" evidence="7">
    <location>
        <begin position="3285"/>
        <end position="3360"/>
    </location>
</feature>
<feature type="region of interest" description="Disordered" evidence="6">
    <location>
        <begin position="924"/>
        <end position="943"/>
    </location>
</feature>
<dbReference type="InterPro" id="IPR020807">
    <property type="entry name" value="PKS_DH"/>
</dbReference>
<dbReference type="Pfam" id="PF00109">
    <property type="entry name" value="ketoacyl-synt"/>
    <property type="match status" value="2"/>
</dbReference>
<evidence type="ECO:0000256" key="4">
    <source>
        <dbReference type="ARBA" id="ARBA00054155"/>
    </source>
</evidence>
<dbReference type="Pfam" id="PF21089">
    <property type="entry name" value="PKS_DH_N"/>
    <property type="match status" value="1"/>
</dbReference>
<name>D0LQX3_HALO1</name>
<dbReference type="PROSITE" id="PS00012">
    <property type="entry name" value="PHOSPHOPANTETHEINE"/>
    <property type="match status" value="2"/>
</dbReference>
<dbReference type="KEGG" id="hoh:Hoch_2969"/>
<sequence>MTDSASDSQRRALLERATVTIKKLRAENARLRAARSEPIAIVGMACRFPGGANDPDGYWRLLAEGVDAVREIPPTRWPAEALDLDALPALRWAGLLDDELAGFDAEFFGISPREAAQLDPQQRLLLEVSWEALENALQPAERLTQQPVGVFVGIASADYQHRILALAPEQQNGYSATGNMPSVAAGRVAHTLGLQGPCAAVDTACSSSLVALHMACQSLRARECDLALSGGVNLLLSPTWMRLVGLTQSLSPDGRCRTFDARANGFVRGEGCGVVALKRLSDAQRDGDRVWALLRGSAINHDGRSSGLTVPNVRAQEATLTRALASAEVAAEDIDYVEAHGTGTPLGDPIEIEALKAALGGERGDGSRCVLGSVKTNIGHLEAAAGIAGLIKVVLAMGRETVPAHLHLRQINPRISLAHSALHIAAEASPWPAGERPRRAVVSSFGISGTNAGVVVEEAPPAPRPATPARAPAALLLPLSARAPEALRALALAHAQRLEADADAGPGALARHVALTGTRRSPLPLRQGFVGGDRGELIAGLRAFAGQDELRLREVGDPPRVAMIFSGQGSQWLGMGVELYAREPVFRAAVDAFDAATREVAGWSVRDELFAEPARARLDRVEVIQPCIVAVQLALAALWRSWGVEPSVVVGQSMGEVSAACVAGALDLADAARVILTRSRLVKQLRGGAMASVELPAAELADALGEGLGVAAINGPRSSVVAGDSDAVDRFVAEMNQRGVFCRRVKVDYASHSPEVEPLRQALLDELAPVRGRAPALAFRSTVHGGWVGDGELDAAYWYQNLRQPVQLFPVLERLLGEDGVDVLLEVSPHPVLGPVLQAAAEHAGCDAAVLASLRREQAERQTLLLTLAGLYGRGQAVDFARVNAAADDADDADDADANPDAADPVARWTPLPTYPWQRRRHWVNDEGGPRPQAAAALPGEALPPGRRLRSPALRDAVYELVLGADSLRCFDSHRVPGGVIAPASWMLSMVLAALRDLGHPDEIALHQLSFARPLAIPEGQRRRVQLVLSPDGQRPARYQMLAVDADADADALEASAWTLLSEGAIALSEDAAPAPLDVAATSARLEPVAEDAVAGLVGEPGPTRWVEAVLRGPREVLCRLRGPRGGDHGDRYPVHPEPLNEALSAAVACAGLGGGGFAPVAAQGLRFTGGEAGPPAWIHGSVEQVESGGRAALSATLALYDQAGRPVAKLARLRCVPAALESSLQAETGLLARSRYALAWEPLAPPSAPLAPGRWLLVADVGGVCELLAARLEAEGHVCVRLPAPAADDANPADSADDDALTAAFADALADAVDSADGDALPLRGLIFGPGLDADADAAAAADDDDDAAGDALARFAATRALHTLARALAGRALAPVWIATRGAVAARPDETSTAPAAAALWGLGRVLGSEHPELSPRLLDLDAAGSARTCADQLRRALTLALGGEDQLALRGQQVLGLRLRRVRARDQGGSLALSTEGAYLITGGLGRLGLSVAEWLVARGARHLVLLARSLPSAAAEARIAALEAQGAEVLALQADVADAAALGRALAAADSAMPALRGVIHAAGQARQALLVDEPWRDYAQVLGAKAAGAWNLHQLTRERALDFFVCFSSIAGTLGFGGMGSYAAANAYLDAFAEYRRGRGLPALSVAWGVWDSDLDAQYGERALRVGLAPFAGADALAALDTLAAGEAAHAIVANMDWARYLKARVGAAPPWLRELAAVGDRTPEGSGEGDAALLGRLRALPEQAAAEHIADHVAGAVAETLGYPRHHALPRGKGFFDIGFDSLLAMDLRRRLSRDFAHPFPVTVAFDHPTIERLAAYLAAHWQDHGAPAAPSADQPSTEPSTETSTETSTERSGASLSAPAAAEVAAAGAPEPIALVGIGCRFPGGVVGPESYWELLAAGRDATSEAPRGRWNDESLFDPDPGAPGKFHVRRAGFLDDIESFDPEFFGISPREAARMDPQQRLLLEVTWEALEHAGVAADALVDSSTGVFVSGAPNQYLERFGDDPIELDAYALTGNLPCTLSGRVSYVLGLRGPNLFLDTGCSGALVALHLACQSLRAGECDLALVAGVNVLLSADMMIGLSKTGALSPDGRCKTFDAAANGFGRGEGCGVLVAKRLRDARADGDRVIAVVRGSAVNHDGRSGGLTVPSGTAQRALMERALRQAQLPAAQVGFVEAHGTGTQLGDPIEIGALAAVYGRASGRTAPCFLGAVKSNLGHLEAAAGAAGVIKAALALERGEIPPNVHLAERNPDLPLADEPFELPARVHPWPSASQRLAAVSSFGLGGTNAHAILERLPTPPETDTGADAPARPVHLLALSARHPEALAEQARRLAEHLARHPGQRPEDVAFSLNCGRAHLPHRAAVRFTGGDDLRERLGALAADPEGDDAIRGLVTDTQPLRVGFLFTGQGSQYAGMSRALYASQPVFREAFDACAEFLERDAERPLAAVLADAETIDRTGNAQPAIFAVQYALTRLWRSWGVAPYAVFGHSVGEVAAACAAGALTLEDALLLIRERARWMETVPDGGVMVSVRAPAEVVAEAIAPRAHEVAIAALNGPENTVISGAGAAVRALAEELRGRGLEAKELRVSVAFHSPALDPILEPFERATAEVLTRPPRLPWIGGLTGAALRGDEVDYWRRQMREPVQFTAAIGALAELGCDVLLEVGPHPTLTGLAAESLPPELACLPSLRRGQDDDAVIADSLGRLYAAGAPVDWRSWDRPFARRRLPLPTYPFQRRRLWFDAPPRQHHTNPVTAYEREHETAWYSHCEWREQAQAPAAIGRGHWVLLADRGGVAAALAAELEARGHSCSLLRPGDLEARDREASADAAEPHWTATAMARALDAVCPHGRPLRGVVHLWSLDLPATAALADADLEHAASLTLGSALALVQALAGRASAGGGPRLWPVTRGAVCTGADGAALAVAQAPLWGLGAVIANEHPELWGGALDADPADQPAAALAAALAGELLAGPAAERVAWREGRRLVARLVPYLPERTAPLPVHAEGCYLVTGGHGALGLAVAGWLVQRGAKHLVLMSRSGPDEDAQATIDALGAEGAEVIDVCADIGDPAQVRALLRDIEARGVPLRGVVHAAGVLEDGLLVNQSWEAFERVLRPKLRGAWHLHRNTRGLDFFVHFSSASALLGPHGQGSYAAANAFLDALAHRERAHGVPALSVNWGPWAAGMAARLDAETSRRTLGAGWTPLAVADGWRVLDRVVGSDEVQVAVLPANWATLASEGALSPLIGELAGAAAQAPAAARRDAGRALATLRATAPGERRRVLEATVRRVVERTLSWSADAELGRKQRFVEVGLDSLMAIEVRNRLQRELDLTLAATTLFNYPTVGELSEHLSELLTTHRLLDDDAGPAQDETDEPSEIAHTSEISSTPAPPIPEASADGASDDELSEDELVALIAAKYDSRT</sequence>
<dbReference type="PROSITE" id="PS52004">
    <property type="entry name" value="KS3_2"/>
    <property type="match status" value="2"/>
</dbReference>
<dbReference type="SMART" id="SM00823">
    <property type="entry name" value="PKS_PP"/>
    <property type="match status" value="2"/>
</dbReference>
<dbReference type="InterPro" id="IPR036736">
    <property type="entry name" value="ACP-like_sf"/>
</dbReference>